<feature type="region of interest" description="Disordered" evidence="1">
    <location>
        <begin position="157"/>
        <end position="182"/>
    </location>
</feature>
<proteinExistence type="predicted"/>
<organism evidence="2 3">
    <name type="scientific">Bos mutus</name>
    <name type="common">wild yak</name>
    <dbReference type="NCBI Taxonomy" id="72004"/>
    <lineage>
        <taxon>Eukaryota</taxon>
        <taxon>Metazoa</taxon>
        <taxon>Chordata</taxon>
        <taxon>Craniata</taxon>
        <taxon>Vertebrata</taxon>
        <taxon>Euteleostomi</taxon>
        <taxon>Mammalia</taxon>
        <taxon>Eutheria</taxon>
        <taxon>Laurasiatheria</taxon>
        <taxon>Artiodactyla</taxon>
        <taxon>Ruminantia</taxon>
        <taxon>Pecora</taxon>
        <taxon>Bovidae</taxon>
        <taxon>Bovinae</taxon>
        <taxon>Bos</taxon>
    </lineage>
</organism>
<dbReference type="EMBL" id="JH880752">
    <property type="protein sequence ID" value="ELR59134.1"/>
    <property type="molecule type" value="Genomic_DNA"/>
</dbReference>
<feature type="compositionally biased region" description="Basic and acidic residues" evidence="1">
    <location>
        <begin position="24"/>
        <end position="35"/>
    </location>
</feature>
<protein>
    <submittedName>
        <fullName evidence="2">Uncharacterized protein</fullName>
    </submittedName>
</protein>
<dbReference type="AlphaFoldDB" id="L8IUJ4"/>
<reference evidence="2 3" key="1">
    <citation type="journal article" date="2012" name="Nat. Genet.">
        <title>The yak genome and adaptation to life at high altitude.</title>
        <authorList>
            <person name="Qiu Q."/>
            <person name="Zhang G."/>
            <person name="Ma T."/>
            <person name="Qian W."/>
            <person name="Wang J."/>
            <person name="Ye Z."/>
            <person name="Cao C."/>
            <person name="Hu Q."/>
            <person name="Kim J."/>
            <person name="Larkin D.M."/>
            <person name="Auvil L."/>
            <person name="Capitanu B."/>
            <person name="Ma J."/>
            <person name="Lewin H.A."/>
            <person name="Qian X."/>
            <person name="Lang Y."/>
            <person name="Zhou R."/>
            <person name="Wang L."/>
            <person name="Wang K."/>
            <person name="Xia J."/>
            <person name="Liao S."/>
            <person name="Pan S."/>
            <person name="Lu X."/>
            <person name="Hou H."/>
            <person name="Wang Y."/>
            <person name="Zang X."/>
            <person name="Yin Y."/>
            <person name="Ma H."/>
            <person name="Zhang J."/>
            <person name="Wang Z."/>
            <person name="Zhang Y."/>
            <person name="Zhang D."/>
            <person name="Yonezawa T."/>
            <person name="Hasegawa M."/>
            <person name="Zhong Y."/>
            <person name="Liu W."/>
            <person name="Zhang Y."/>
            <person name="Huang Z."/>
            <person name="Zhang S."/>
            <person name="Long R."/>
            <person name="Yang H."/>
            <person name="Wang J."/>
            <person name="Lenstra J.A."/>
            <person name="Cooper D.N."/>
            <person name="Wu Y."/>
            <person name="Wang J."/>
            <person name="Shi P."/>
            <person name="Wang J."/>
            <person name="Liu J."/>
        </authorList>
    </citation>
    <scope>NUCLEOTIDE SEQUENCE [LARGE SCALE GENOMIC DNA]</scope>
    <source>
        <strain evidence="3">yakQH1</strain>
    </source>
</reference>
<feature type="compositionally biased region" description="Basic and acidic residues" evidence="1">
    <location>
        <begin position="1"/>
        <end position="11"/>
    </location>
</feature>
<gene>
    <name evidence="2" type="ORF">M91_16215</name>
</gene>
<evidence type="ECO:0000313" key="3">
    <source>
        <dbReference type="Proteomes" id="UP000011080"/>
    </source>
</evidence>
<evidence type="ECO:0000313" key="2">
    <source>
        <dbReference type="EMBL" id="ELR59134.1"/>
    </source>
</evidence>
<feature type="compositionally biased region" description="Basic and acidic residues" evidence="1">
    <location>
        <begin position="285"/>
        <end position="295"/>
    </location>
</feature>
<dbReference type="Proteomes" id="UP000011080">
    <property type="component" value="Unassembled WGS sequence"/>
</dbReference>
<accession>L8IUJ4</accession>
<feature type="region of interest" description="Disordered" evidence="1">
    <location>
        <begin position="1"/>
        <end position="40"/>
    </location>
</feature>
<sequence length="309" mass="34803">MGWVHRGEQHRAPTVRGSPAGEAGGRRGEGNRSRGEQTGWWLEERGQLRNGYFKSLVERRPEAALAVPHGPLCTPHLPSPWLLVVNGQLLQISFYQFAILHQGPTGSFKYPPDTFLPDSRPSHFDMQPPMQRVEKMCKDISEVRCLALGRLKKSEKTLGQKGLGRRAVSGDKVPPAQQEPPDTTWTLCDEDVFYEASVQVAEEDSFSDSYIECIIGKGLEQELSQHVLMASSFLECSLEYMRKKKKKAKQELPQQIVGQNPLLEFSEYRTGKKLPPGGIPSTDFPDPKQLTERTRMKPSTNKEYNAPEK</sequence>
<name>L8IUJ4_9CETA</name>
<feature type="region of interest" description="Disordered" evidence="1">
    <location>
        <begin position="267"/>
        <end position="309"/>
    </location>
</feature>
<evidence type="ECO:0000256" key="1">
    <source>
        <dbReference type="SAM" id="MobiDB-lite"/>
    </source>
</evidence>